<dbReference type="PROSITE" id="PS50931">
    <property type="entry name" value="HTH_LYSR"/>
    <property type="match status" value="1"/>
</dbReference>
<accession>A0ABW5FWE9</accession>
<dbReference type="EMBL" id="JBHUKR010000011">
    <property type="protein sequence ID" value="MFD2419364.1"/>
    <property type="molecule type" value="Genomic_DNA"/>
</dbReference>
<dbReference type="Pfam" id="PF03466">
    <property type="entry name" value="LysR_substrate"/>
    <property type="match status" value="1"/>
</dbReference>
<keyword evidence="2" id="KW-0805">Transcription regulation</keyword>
<dbReference type="RefSeq" id="WP_378267593.1">
    <property type="nucleotide sequence ID" value="NZ_JBHUKR010000011.1"/>
</dbReference>
<evidence type="ECO:0000256" key="3">
    <source>
        <dbReference type="ARBA" id="ARBA00023125"/>
    </source>
</evidence>
<dbReference type="InterPro" id="IPR000847">
    <property type="entry name" value="LysR_HTH_N"/>
</dbReference>
<evidence type="ECO:0000256" key="1">
    <source>
        <dbReference type="ARBA" id="ARBA00009437"/>
    </source>
</evidence>
<sequence>MTQMDLNLLHALDVLLAEGSVTGAAERLHLSIPATSRTLDRIRKAVDDPVLVRAGRGLVPTPWALAIQARLHHLMEDARALMETGREVDLATLERTFTLRANDTLVGLLTAALAERLRGTAPGVRLRFVAEGEEDIAPLRDGRIDLDLGVIAHDAPEIHSGPLYEERLVGMMAAGHPLARRKITPQRLVSVPHIAVSRRGLPRGELDTALARHDLERTVAVVVPTYTSAAHIVLTSDLIGLFPERYARQVAGISGARVFPIDLDLPRLPVSQAWHARHHNDPAHQWLRHQIHQVVETGNTPR</sequence>
<name>A0ABW5FWE9_9PSEU</name>
<dbReference type="Proteomes" id="UP001597417">
    <property type="component" value="Unassembled WGS sequence"/>
</dbReference>
<dbReference type="SUPFAM" id="SSF53850">
    <property type="entry name" value="Periplasmic binding protein-like II"/>
    <property type="match status" value="1"/>
</dbReference>
<evidence type="ECO:0000256" key="2">
    <source>
        <dbReference type="ARBA" id="ARBA00023015"/>
    </source>
</evidence>
<dbReference type="InterPro" id="IPR050389">
    <property type="entry name" value="LysR-type_TF"/>
</dbReference>
<dbReference type="InterPro" id="IPR005119">
    <property type="entry name" value="LysR_subst-bd"/>
</dbReference>
<dbReference type="SUPFAM" id="SSF46785">
    <property type="entry name" value="Winged helix' DNA-binding domain"/>
    <property type="match status" value="1"/>
</dbReference>
<organism evidence="6 7">
    <name type="scientific">Amycolatopsis pigmentata</name>
    <dbReference type="NCBI Taxonomy" id="450801"/>
    <lineage>
        <taxon>Bacteria</taxon>
        <taxon>Bacillati</taxon>
        <taxon>Actinomycetota</taxon>
        <taxon>Actinomycetes</taxon>
        <taxon>Pseudonocardiales</taxon>
        <taxon>Pseudonocardiaceae</taxon>
        <taxon>Amycolatopsis</taxon>
    </lineage>
</organism>
<proteinExistence type="inferred from homology"/>
<keyword evidence="4" id="KW-0804">Transcription</keyword>
<protein>
    <submittedName>
        <fullName evidence="6">LysR family transcriptional regulator</fullName>
    </submittedName>
</protein>
<keyword evidence="7" id="KW-1185">Reference proteome</keyword>
<keyword evidence="3" id="KW-0238">DNA-binding</keyword>
<dbReference type="CDD" id="cd08460">
    <property type="entry name" value="PBP2_DntR_like_1"/>
    <property type="match status" value="1"/>
</dbReference>
<evidence type="ECO:0000313" key="7">
    <source>
        <dbReference type="Proteomes" id="UP001597417"/>
    </source>
</evidence>
<evidence type="ECO:0000256" key="4">
    <source>
        <dbReference type="ARBA" id="ARBA00023163"/>
    </source>
</evidence>
<dbReference type="PANTHER" id="PTHR30118:SF15">
    <property type="entry name" value="TRANSCRIPTIONAL REGULATORY PROTEIN"/>
    <property type="match status" value="1"/>
</dbReference>
<evidence type="ECO:0000259" key="5">
    <source>
        <dbReference type="PROSITE" id="PS50931"/>
    </source>
</evidence>
<gene>
    <name evidence="6" type="ORF">ACFSXZ_23815</name>
</gene>
<dbReference type="InterPro" id="IPR036388">
    <property type="entry name" value="WH-like_DNA-bd_sf"/>
</dbReference>
<comment type="similarity">
    <text evidence="1">Belongs to the LysR transcriptional regulatory family.</text>
</comment>
<dbReference type="Gene3D" id="1.10.10.10">
    <property type="entry name" value="Winged helix-like DNA-binding domain superfamily/Winged helix DNA-binding domain"/>
    <property type="match status" value="1"/>
</dbReference>
<comment type="caution">
    <text evidence="6">The sequence shown here is derived from an EMBL/GenBank/DDBJ whole genome shotgun (WGS) entry which is preliminary data.</text>
</comment>
<reference evidence="7" key="1">
    <citation type="journal article" date="2019" name="Int. J. Syst. Evol. Microbiol.">
        <title>The Global Catalogue of Microorganisms (GCM) 10K type strain sequencing project: providing services to taxonomists for standard genome sequencing and annotation.</title>
        <authorList>
            <consortium name="The Broad Institute Genomics Platform"/>
            <consortium name="The Broad Institute Genome Sequencing Center for Infectious Disease"/>
            <person name="Wu L."/>
            <person name="Ma J."/>
        </authorList>
    </citation>
    <scope>NUCLEOTIDE SEQUENCE [LARGE SCALE GENOMIC DNA]</scope>
    <source>
        <strain evidence="7">CGMCC 4.7645</strain>
    </source>
</reference>
<dbReference type="PANTHER" id="PTHR30118">
    <property type="entry name" value="HTH-TYPE TRANSCRIPTIONAL REGULATOR LEUO-RELATED"/>
    <property type="match status" value="1"/>
</dbReference>
<feature type="domain" description="HTH lysR-type" evidence="5">
    <location>
        <begin position="4"/>
        <end position="61"/>
    </location>
</feature>
<dbReference type="Pfam" id="PF00126">
    <property type="entry name" value="HTH_1"/>
    <property type="match status" value="1"/>
</dbReference>
<evidence type="ECO:0000313" key="6">
    <source>
        <dbReference type="EMBL" id="MFD2419364.1"/>
    </source>
</evidence>
<dbReference type="Gene3D" id="3.40.190.10">
    <property type="entry name" value="Periplasmic binding protein-like II"/>
    <property type="match status" value="2"/>
</dbReference>
<dbReference type="InterPro" id="IPR036390">
    <property type="entry name" value="WH_DNA-bd_sf"/>
</dbReference>